<keyword evidence="3" id="KW-1185">Reference proteome</keyword>
<accession>A0ABY8Q766</accession>
<evidence type="ECO:0000256" key="1">
    <source>
        <dbReference type="SAM" id="Phobius"/>
    </source>
</evidence>
<protein>
    <recommendedName>
        <fullName evidence="4">VWFA domain-containing protein</fullName>
    </recommendedName>
</protein>
<dbReference type="SUPFAM" id="SSF53300">
    <property type="entry name" value="vWA-like"/>
    <property type="match status" value="1"/>
</dbReference>
<dbReference type="Proteomes" id="UP001230978">
    <property type="component" value="Chromosome"/>
</dbReference>
<gene>
    <name evidence="2" type="ORF">QF092_01445</name>
</gene>
<name>A0ABY8Q766_9RHOB</name>
<keyword evidence="1" id="KW-1133">Transmembrane helix</keyword>
<keyword evidence="1" id="KW-0472">Membrane</keyword>
<feature type="transmembrane region" description="Helical" evidence="1">
    <location>
        <begin position="12"/>
        <end position="30"/>
    </location>
</feature>
<evidence type="ECO:0000313" key="2">
    <source>
        <dbReference type="EMBL" id="WGV16507.1"/>
    </source>
</evidence>
<dbReference type="Gene3D" id="3.40.50.410">
    <property type="entry name" value="von Willebrand factor, type A domain"/>
    <property type="match status" value="2"/>
</dbReference>
<dbReference type="InterPro" id="IPR036465">
    <property type="entry name" value="vWFA_dom_sf"/>
</dbReference>
<evidence type="ECO:0008006" key="4">
    <source>
        <dbReference type="Google" id="ProtNLM"/>
    </source>
</evidence>
<reference evidence="2 3" key="1">
    <citation type="submission" date="2023-04" db="EMBL/GenBank/DDBJ databases">
        <title>YMD61, complete Genome.</title>
        <authorList>
            <person name="Zhang J."/>
        </authorList>
    </citation>
    <scope>NUCLEOTIDE SEQUENCE [LARGE SCALE GENOMIC DNA]</scope>
    <source>
        <strain evidence="2 3">YMD61</strain>
    </source>
</reference>
<dbReference type="RefSeq" id="WP_281466917.1">
    <property type="nucleotide sequence ID" value="NZ_CP124535.1"/>
</dbReference>
<proteinExistence type="predicted"/>
<keyword evidence="1" id="KW-0812">Transmembrane</keyword>
<organism evidence="2 3">
    <name type="scientific">Fuscovulum ytuae</name>
    <dbReference type="NCBI Taxonomy" id="3042299"/>
    <lineage>
        <taxon>Bacteria</taxon>
        <taxon>Pseudomonadati</taxon>
        <taxon>Pseudomonadota</taxon>
        <taxon>Alphaproteobacteria</taxon>
        <taxon>Rhodobacterales</taxon>
        <taxon>Paracoccaceae</taxon>
        <taxon>Fuscovulum</taxon>
    </lineage>
</organism>
<dbReference type="EMBL" id="CP124535">
    <property type="protein sequence ID" value="WGV16507.1"/>
    <property type="molecule type" value="Genomic_DNA"/>
</dbReference>
<sequence length="584" mass="62795">MQFFRSERGGLLPFTLIVMGTVILIGALAVNTVRVEHGRSLSQSVLDICVLNAAAQRQTLPPRDVFDDCLEKHGFEATITSFNATTGREKSVTATADLSVESFFLQDPVTYELGVASTAQETFSNLEIVLALDVSASMNLASPISTNPMGDLKAAANTFVSQMLAEDTQGNVKIAIVPYNTQVNLGATLGNQFNLTDVPLNIMNGATRIGPDVTQQRCVELPATGYDSTAISTTAPLPATPFVDMLGSTNQTNARTAPTSTTFAVATLQENLCSFFRLNPSPATNNVVFPPDFGFEALGTPAQRIAALQAKINALVATSNTSINLGMRWAMAFLDPAMQDAYTALRQSNLMPPSTVGHPRAFTDQSAIKVIVLMSDGTNVDEPRLNPAYLSGPSPFWIGNDNNLSWHNPLRPGPDQYWVPHLTATAGNAPGGWRAVPWQNATSTGLPARQMDWREVWRRMKVRYVAWEFHARSVNQATGIGAARAANTAERQAAFEAALADYLPPGLTVTAATKDAQLTEACNLARASNIFVYSILFETETTNSPTLESCARSASFFFSASTPGALSQAFNDIALNITQLQLAE</sequence>
<evidence type="ECO:0000313" key="3">
    <source>
        <dbReference type="Proteomes" id="UP001230978"/>
    </source>
</evidence>